<name>A0A5J5EBX1_9PEZI</name>
<comment type="caution">
    <text evidence="1">The sequence shown here is derived from an EMBL/GenBank/DDBJ whole genome shotgun (WGS) entry which is preliminary data.</text>
</comment>
<protein>
    <submittedName>
        <fullName evidence="1">Uncharacterized protein</fullName>
    </submittedName>
</protein>
<dbReference type="InParanoid" id="A0A5J5EBX1"/>
<dbReference type="EMBL" id="VXIS01000570">
    <property type="protein sequence ID" value="KAA8892844.1"/>
    <property type="molecule type" value="Genomic_DNA"/>
</dbReference>
<accession>A0A5J5EBX1</accession>
<evidence type="ECO:0000313" key="1">
    <source>
        <dbReference type="EMBL" id="KAA8892844.1"/>
    </source>
</evidence>
<dbReference type="AlphaFoldDB" id="A0A5J5EBX1"/>
<proteinExistence type="predicted"/>
<reference evidence="1 2" key="1">
    <citation type="submission" date="2019-09" db="EMBL/GenBank/DDBJ databases">
        <title>Draft genome of the ectomycorrhizal ascomycete Sphaerosporella brunnea.</title>
        <authorList>
            <consortium name="DOE Joint Genome Institute"/>
            <person name="Benucci G.M."/>
            <person name="Marozzi G."/>
            <person name="Antonielli L."/>
            <person name="Sanchez S."/>
            <person name="Marco P."/>
            <person name="Wang X."/>
            <person name="Falini L.B."/>
            <person name="Barry K."/>
            <person name="Haridas S."/>
            <person name="Lipzen A."/>
            <person name="Labutti K."/>
            <person name="Grigoriev I.V."/>
            <person name="Murat C."/>
            <person name="Martin F."/>
            <person name="Albertini E."/>
            <person name="Donnini D."/>
            <person name="Bonito G."/>
        </authorList>
    </citation>
    <scope>NUCLEOTIDE SEQUENCE [LARGE SCALE GENOMIC DNA]</scope>
    <source>
        <strain evidence="1 2">Sb_GMNB300</strain>
    </source>
</reference>
<evidence type="ECO:0000313" key="2">
    <source>
        <dbReference type="Proteomes" id="UP000326924"/>
    </source>
</evidence>
<gene>
    <name evidence="1" type="ORF">FN846DRAFT_613612</name>
</gene>
<dbReference type="Proteomes" id="UP000326924">
    <property type="component" value="Unassembled WGS sequence"/>
</dbReference>
<keyword evidence="2" id="KW-1185">Reference proteome</keyword>
<sequence>MSDAAVIAANRRQSPHPSFSPPIGASIIITANCPHDLQSVHPVITAERRSCFAAVVTSNRRIQPSPLSAAAVIAANRRQSPPIAANRRIHRFLPIGASTIISSDRRIHHHLLRSAHPSSSPIGASIIISSDRRIHHHLRSAHPSSSPPIGASIIISDRRIHHHLLRSAHPSLSPPIALMTSNRCIQSSPLSAAAVLLPSSPPIGAAIVITADCRINHRLLLPPLSVSPPIHHYHYLRRIKTLPSLRMLADRRIHHFLLRISSNRRINHYHR</sequence>
<organism evidence="1 2">
    <name type="scientific">Sphaerosporella brunnea</name>
    <dbReference type="NCBI Taxonomy" id="1250544"/>
    <lineage>
        <taxon>Eukaryota</taxon>
        <taxon>Fungi</taxon>
        <taxon>Dikarya</taxon>
        <taxon>Ascomycota</taxon>
        <taxon>Pezizomycotina</taxon>
        <taxon>Pezizomycetes</taxon>
        <taxon>Pezizales</taxon>
        <taxon>Pyronemataceae</taxon>
        <taxon>Sphaerosporella</taxon>
    </lineage>
</organism>